<dbReference type="InterPro" id="IPR036390">
    <property type="entry name" value="WH_DNA-bd_sf"/>
</dbReference>
<proteinExistence type="predicted"/>
<evidence type="ECO:0000256" key="1">
    <source>
        <dbReference type="SAM" id="MobiDB-lite"/>
    </source>
</evidence>
<keyword evidence="2" id="KW-0238">DNA-binding</keyword>
<dbReference type="InterPro" id="IPR036388">
    <property type="entry name" value="WH-like_DNA-bd_sf"/>
</dbReference>
<dbReference type="AlphaFoldDB" id="A0A1H3DBR4"/>
<feature type="region of interest" description="Disordered" evidence="1">
    <location>
        <begin position="201"/>
        <end position="236"/>
    </location>
</feature>
<dbReference type="RefSeq" id="WP_089764703.1">
    <property type="nucleotide sequence ID" value="NZ_FNPB01000001.1"/>
</dbReference>
<dbReference type="EMBL" id="FNPB01000001">
    <property type="protein sequence ID" value="SDX63760.1"/>
    <property type="molecule type" value="Genomic_DNA"/>
</dbReference>
<accession>A0A1H3DBR4</accession>
<sequence>MSNSPQADNVESGPRPGLPTAMIHKKILDAARNDPGASLTEISNVVSGASVELVERVLENYGDPAERHVGETPDRDADAEPTDSDAEDRSASPDTDASDSTAPSDDADTTPADPVPSAEPEPESVTDAQHEVPDVAALTETELETLTAVAEHPQATQRELADVLGVSCATVNRRVSAVEGLCWADRQSFVESLFADRDLPASDGAATDIDENGPSTESDGTGASDDTCRSDPPLDDPELVRKVIHACLESDRISDDEELAVIGAFVDRC</sequence>
<feature type="region of interest" description="Disordered" evidence="1">
    <location>
        <begin position="57"/>
        <end position="138"/>
    </location>
</feature>
<name>A0A1H3DBR4_9EURY</name>
<gene>
    <name evidence="2" type="ORF">SAMN04487946_101471</name>
</gene>
<dbReference type="Proteomes" id="UP000199170">
    <property type="component" value="Unassembled WGS sequence"/>
</dbReference>
<evidence type="ECO:0000313" key="2">
    <source>
        <dbReference type="EMBL" id="SDX63760.1"/>
    </source>
</evidence>
<dbReference type="Pfam" id="PF13412">
    <property type="entry name" value="HTH_24"/>
    <property type="match status" value="1"/>
</dbReference>
<dbReference type="Gene3D" id="1.10.10.10">
    <property type="entry name" value="Winged helix-like DNA-binding domain superfamily/Winged helix DNA-binding domain"/>
    <property type="match status" value="1"/>
</dbReference>
<organism evidence="2 3">
    <name type="scientific">Halobellus clavatus</name>
    <dbReference type="NCBI Taxonomy" id="660517"/>
    <lineage>
        <taxon>Archaea</taxon>
        <taxon>Methanobacteriati</taxon>
        <taxon>Methanobacteriota</taxon>
        <taxon>Stenosarchaea group</taxon>
        <taxon>Halobacteria</taxon>
        <taxon>Halobacteriales</taxon>
        <taxon>Haloferacaceae</taxon>
        <taxon>Halobellus</taxon>
    </lineage>
</organism>
<dbReference type="SUPFAM" id="SSF46785">
    <property type="entry name" value="Winged helix' DNA-binding domain"/>
    <property type="match status" value="1"/>
</dbReference>
<evidence type="ECO:0000313" key="3">
    <source>
        <dbReference type="Proteomes" id="UP000199170"/>
    </source>
</evidence>
<dbReference type="OrthoDB" id="170876at2157"/>
<dbReference type="STRING" id="660517.SAMN04487946_101471"/>
<keyword evidence="3" id="KW-1185">Reference proteome</keyword>
<feature type="region of interest" description="Disordered" evidence="1">
    <location>
        <begin position="1"/>
        <end position="21"/>
    </location>
</feature>
<protein>
    <submittedName>
        <fullName evidence="2">Winged helix-turn-helix DNA-binding</fullName>
    </submittedName>
</protein>
<feature type="compositionally biased region" description="Basic and acidic residues" evidence="1">
    <location>
        <begin position="57"/>
        <end position="78"/>
    </location>
</feature>
<dbReference type="GO" id="GO:0003677">
    <property type="term" value="F:DNA binding"/>
    <property type="evidence" value="ECO:0007669"/>
    <property type="project" value="UniProtKB-KW"/>
</dbReference>
<reference evidence="3" key="1">
    <citation type="submission" date="2016-10" db="EMBL/GenBank/DDBJ databases">
        <authorList>
            <person name="Varghese N."/>
            <person name="Submissions S."/>
        </authorList>
    </citation>
    <scope>NUCLEOTIDE SEQUENCE [LARGE SCALE GENOMIC DNA]</scope>
    <source>
        <strain evidence="3">CGMCC 1.10118</strain>
    </source>
</reference>
<feature type="compositionally biased region" description="Low complexity" evidence="1">
    <location>
        <begin position="92"/>
        <end position="112"/>
    </location>
</feature>